<dbReference type="KEGG" id="amuc:Pan181_40300"/>
<dbReference type="RefSeq" id="WP_145249189.1">
    <property type="nucleotide sequence ID" value="NZ_CP036278.1"/>
</dbReference>
<keyword evidence="1" id="KW-0812">Transmembrane</keyword>
<dbReference type="InterPro" id="IPR018750">
    <property type="entry name" value="DUF2306_membrane"/>
</dbReference>
<dbReference type="Proteomes" id="UP000315750">
    <property type="component" value="Chromosome"/>
</dbReference>
<feature type="transmembrane region" description="Helical" evidence="1">
    <location>
        <begin position="153"/>
        <end position="171"/>
    </location>
</feature>
<keyword evidence="3" id="KW-1185">Reference proteome</keyword>
<feature type="transmembrane region" description="Helical" evidence="1">
    <location>
        <begin position="51"/>
        <end position="75"/>
    </location>
</feature>
<accession>A0A518ASZ6</accession>
<feature type="transmembrane region" description="Helical" evidence="1">
    <location>
        <begin position="119"/>
        <end position="141"/>
    </location>
</feature>
<evidence type="ECO:0000256" key="1">
    <source>
        <dbReference type="SAM" id="Phobius"/>
    </source>
</evidence>
<proteinExistence type="predicted"/>
<keyword evidence="1" id="KW-0472">Membrane</keyword>
<organism evidence="2 3">
    <name type="scientific">Aeoliella mucimassa</name>
    <dbReference type="NCBI Taxonomy" id="2527972"/>
    <lineage>
        <taxon>Bacteria</taxon>
        <taxon>Pseudomonadati</taxon>
        <taxon>Planctomycetota</taxon>
        <taxon>Planctomycetia</taxon>
        <taxon>Pirellulales</taxon>
        <taxon>Lacipirellulaceae</taxon>
        <taxon>Aeoliella</taxon>
    </lineage>
</organism>
<evidence type="ECO:0008006" key="4">
    <source>
        <dbReference type="Google" id="ProtNLM"/>
    </source>
</evidence>
<dbReference type="AlphaFoldDB" id="A0A518ASZ6"/>
<feature type="transmembrane region" description="Helical" evidence="1">
    <location>
        <begin position="183"/>
        <end position="202"/>
    </location>
</feature>
<reference evidence="2 3" key="1">
    <citation type="submission" date="2019-02" db="EMBL/GenBank/DDBJ databases">
        <title>Deep-cultivation of Planctomycetes and their phenomic and genomic characterization uncovers novel biology.</title>
        <authorList>
            <person name="Wiegand S."/>
            <person name="Jogler M."/>
            <person name="Boedeker C."/>
            <person name="Pinto D."/>
            <person name="Vollmers J."/>
            <person name="Rivas-Marin E."/>
            <person name="Kohn T."/>
            <person name="Peeters S.H."/>
            <person name="Heuer A."/>
            <person name="Rast P."/>
            <person name="Oberbeckmann S."/>
            <person name="Bunk B."/>
            <person name="Jeske O."/>
            <person name="Meyerdierks A."/>
            <person name="Storesund J.E."/>
            <person name="Kallscheuer N."/>
            <person name="Luecker S."/>
            <person name="Lage O.M."/>
            <person name="Pohl T."/>
            <person name="Merkel B.J."/>
            <person name="Hornburger P."/>
            <person name="Mueller R.-W."/>
            <person name="Bruemmer F."/>
            <person name="Labrenz M."/>
            <person name="Spormann A.M."/>
            <person name="Op den Camp H."/>
            <person name="Overmann J."/>
            <person name="Amann R."/>
            <person name="Jetten M.S.M."/>
            <person name="Mascher T."/>
            <person name="Medema M.H."/>
            <person name="Devos D.P."/>
            <person name="Kaster A.-K."/>
            <person name="Ovreas L."/>
            <person name="Rohde M."/>
            <person name="Galperin M.Y."/>
            <person name="Jogler C."/>
        </authorList>
    </citation>
    <scope>NUCLEOTIDE SEQUENCE [LARGE SCALE GENOMIC DNA]</scope>
    <source>
        <strain evidence="2 3">Pan181</strain>
    </source>
</reference>
<evidence type="ECO:0000313" key="3">
    <source>
        <dbReference type="Proteomes" id="UP000315750"/>
    </source>
</evidence>
<sequence length="218" mass="24300">MLRQLLEMPYWKVVLFATIAIGTVGILANYPDYLPPNFHAVFLLGRQGYFFGIYQWAFYAHLIAGPVTLVLGTLLMSETLRSRWPKGHRTMGQVQVAAVLLLLCPSGLVMSYWAMSGVIAAVGLATLAMLTAVSILLGWRAAVAGRMDAHRRWMLRTFALLASSIVLRLIAGTTEWLQLQGNYPLSVWVSWIAPLVVVELYLRSRRRAPQVARTSLAK</sequence>
<protein>
    <recommendedName>
        <fullName evidence="4">DUF2306 domain-containing protein</fullName>
    </recommendedName>
</protein>
<evidence type="ECO:0000313" key="2">
    <source>
        <dbReference type="EMBL" id="QDU57807.1"/>
    </source>
</evidence>
<feature type="transmembrane region" description="Helical" evidence="1">
    <location>
        <begin position="12"/>
        <end position="31"/>
    </location>
</feature>
<dbReference type="OrthoDB" id="283150at2"/>
<keyword evidence="1" id="KW-1133">Transmembrane helix</keyword>
<feature type="transmembrane region" description="Helical" evidence="1">
    <location>
        <begin position="96"/>
        <end position="113"/>
    </location>
</feature>
<gene>
    <name evidence="2" type="ORF">Pan181_40300</name>
</gene>
<dbReference type="EMBL" id="CP036278">
    <property type="protein sequence ID" value="QDU57807.1"/>
    <property type="molecule type" value="Genomic_DNA"/>
</dbReference>
<dbReference type="Pfam" id="PF10067">
    <property type="entry name" value="DUF2306"/>
    <property type="match status" value="1"/>
</dbReference>
<name>A0A518ASZ6_9BACT</name>